<proteinExistence type="predicted"/>
<evidence type="ECO:0000256" key="2">
    <source>
        <dbReference type="SAM" id="Phobius"/>
    </source>
</evidence>
<feature type="compositionally biased region" description="Basic and acidic residues" evidence="1">
    <location>
        <begin position="141"/>
        <end position="160"/>
    </location>
</feature>
<feature type="compositionally biased region" description="Basic and acidic residues" evidence="1">
    <location>
        <begin position="297"/>
        <end position="319"/>
    </location>
</feature>
<gene>
    <name evidence="3" type="ORF">GUITHDRAFT_100328</name>
</gene>
<reference evidence="3 5" key="1">
    <citation type="journal article" date="2012" name="Nature">
        <title>Algal genomes reveal evolutionary mosaicism and the fate of nucleomorphs.</title>
        <authorList>
            <consortium name="DOE Joint Genome Institute"/>
            <person name="Curtis B.A."/>
            <person name="Tanifuji G."/>
            <person name="Burki F."/>
            <person name="Gruber A."/>
            <person name="Irimia M."/>
            <person name="Maruyama S."/>
            <person name="Arias M.C."/>
            <person name="Ball S.G."/>
            <person name="Gile G.H."/>
            <person name="Hirakawa Y."/>
            <person name="Hopkins J.F."/>
            <person name="Kuo A."/>
            <person name="Rensing S.A."/>
            <person name="Schmutz J."/>
            <person name="Symeonidi A."/>
            <person name="Elias M."/>
            <person name="Eveleigh R.J."/>
            <person name="Herman E.K."/>
            <person name="Klute M.J."/>
            <person name="Nakayama T."/>
            <person name="Obornik M."/>
            <person name="Reyes-Prieto A."/>
            <person name="Armbrust E.V."/>
            <person name="Aves S.J."/>
            <person name="Beiko R.G."/>
            <person name="Coutinho P."/>
            <person name="Dacks J.B."/>
            <person name="Durnford D.G."/>
            <person name="Fast N.M."/>
            <person name="Green B.R."/>
            <person name="Grisdale C.J."/>
            <person name="Hempel F."/>
            <person name="Henrissat B."/>
            <person name="Hoppner M.P."/>
            <person name="Ishida K."/>
            <person name="Kim E."/>
            <person name="Koreny L."/>
            <person name="Kroth P.G."/>
            <person name="Liu Y."/>
            <person name="Malik S.B."/>
            <person name="Maier U.G."/>
            <person name="McRose D."/>
            <person name="Mock T."/>
            <person name="Neilson J.A."/>
            <person name="Onodera N.T."/>
            <person name="Poole A.M."/>
            <person name="Pritham E.J."/>
            <person name="Richards T.A."/>
            <person name="Rocap G."/>
            <person name="Roy S.W."/>
            <person name="Sarai C."/>
            <person name="Schaack S."/>
            <person name="Shirato S."/>
            <person name="Slamovits C.H."/>
            <person name="Spencer D.F."/>
            <person name="Suzuki S."/>
            <person name="Worden A.Z."/>
            <person name="Zauner S."/>
            <person name="Barry K."/>
            <person name="Bell C."/>
            <person name="Bharti A.K."/>
            <person name="Crow J.A."/>
            <person name="Grimwood J."/>
            <person name="Kramer R."/>
            <person name="Lindquist E."/>
            <person name="Lucas S."/>
            <person name="Salamov A."/>
            <person name="McFadden G.I."/>
            <person name="Lane C.E."/>
            <person name="Keeling P.J."/>
            <person name="Gray M.W."/>
            <person name="Grigoriev I.V."/>
            <person name="Archibald J.M."/>
        </authorList>
    </citation>
    <scope>NUCLEOTIDE SEQUENCE</scope>
    <source>
        <strain evidence="3 5">CCMP2712</strain>
    </source>
</reference>
<dbReference type="GeneID" id="17310848"/>
<evidence type="ECO:0000313" key="5">
    <source>
        <dbReference type="Proteomes" id="UP000011087"/>
    </source>
</evidence>
<keyword evidence="2" id="KW-0812">Transmembrane</keyword>
<evidence type="ECO:0000313" key="3">
    <source>
        <dbReference type="EMBL" id="EKX54080.1"/>
    </source>
</evidence>
<dbReference type="Proteomes" id="UP000011087">
    <property type="component" value="Unassembled WGS sequence"/>
</dbReference>
<name>L1K0V1_GUITC</name>
<dbReference type="AlphaFoldDB" id="L1K0V1"/>
<feature type="compositionally biased region" description="Polar residues" evidence="1">
    <location>
        <begin position="122"/>
        <end position="137"/>
    </location>
</feature>
<organism evidence="3">
    <name type="scientific">Guillardia theta (strain CCMP2712)</name>
    <name type="common">Cryptophyte</name>
    <dbReference type="NCBI Taxonomy" id="905079"/>
    <lineage>
        <taxon>Eukaryota</taxon>
        <taxon>Cryptophyceae</taxon>
        <taxon>Pyrenomonadales</taxon>
        <taxon>Geminigeraceae</taxon>
        <taxon>Guillardia</taxon>
    </lineage>
</organism>
<dbReference type="PaxDb" id="55529-EKX54080"/>
<dbReference type="EMBL" id="JH992968">
    <property type="protein sequence ID" value="EKX54080.1"/>
    <property type="molecule type" value="Genomic_DNA"/>
</dbReference>
<dbReference type="RefSeq" id="XP_005841060.1">
    <property type="nucleotide sequence ID" value="XM_005841003.1"/>
</dbReference>
<protein>
    <submittedName>
        <fullName evidence="3 4">Uncharacterized protein</fullName>
    </submittedName>
</protein>
<evidence type="ECO:0000313" key="4">
    <source>
        <dbReference type="EnsemblProtists" id="EKX54080"/>
    </source>
</evidence>
<dbReference type="KEGG" id="gtt:GUITHDRAFT_100328"/>
<evidence type="ECO:0000256" key="1">
    <source>
        <dbReference type="SAM" id="MobiDB-lite"/>
    </source>
</evidence>
<feature type="region of interest" description="Disordered" evidence="1">
    <location>
        <begin position="1"/>
        <end position="23"/>
    </location>
</feature>
<keyword evidence="5" id="KW-1185">Reference proteome</keyword>
<feature type="region of interest" description="Disordered" evidence="1">
    <location>
        <begin position="281"/>
        <end position="329"/>
    </location>
</feature>
<reference evidence="4" key="3">
    <citation type="submission" date="2015-06" db="UniProtKB">
        <authorList>
            <consortium name="EnsemblProtists"/>
        </authorList>
    </citation>
    <scope>IDENTIFICATION</scope>
</reference>
<sequence>MAGGPTGGEVEERQRSDMSSLPSHYDACCTERRSARDESRRVKLVLSCGILLTALFLLVTIVVQQSHGQRAYLEEDLSALGDPTKSSSSSIRQLADERINHWMQLKLPNLDANFLDSAGRRGSSSRPVPMSHASSSEDFQEERKKMREEMIKSFSRKAEESTAEALSSQGSNSMTFPTLSGMEGTSQHYVVPTISPPEEAQASRSRTREHASRLQASALASKRKEDASASAFVGGKFSSKASSIVDDLISKSLVISKSLGKSDQSLKRNALNRIQAYHQAVSSSGSSSNVIHYPGENSDRSDKPETKRFARSPREHLDEGDSTSGGVQDHLFDLYTSNKNAQSYLNQDGGRHRGMAQLSAPASVAMASSRDDVDTDGGGGDPFNNALFNIVHDCSLGGPTC</sequence>
<feature type="region of interest" description="Disordered" evidence="1">
    <location>
        <begin position="118"/>
        <end position="176"/>
    </location>
</feature>
<feature type="transmembrane region" description="Helical" evidence="2">
    <location>
        <begin position="42"/>
        <end position="63"/>
    </location>
</feature>
<reference evidence="5" key="2">
    <citation type="submission" date="2012-11" db="EMBL/GenBank/DDBJ databases">
        <authorList>
            <person name="Kuo A."/>
            <person name="Curtis B.A."/>
            <person name="Tanifuji G."/>
            <person name="Burki F."/>
            <person name="Gruber A."/>
            <person name="Irimia M."/>
            <person name="Maruyama S."/>
            <person name="Arias M.C."/>
            <person name="Ball S.G."/>
            <person name="Gile G.H."/>
            <person name="Hirakawa Y."/>
            <person name="Hopkins J.F."/>
            <person name="Rensing S.A."/>
            <person name="Schmutz J."/>
            <person name="Symeonidi A."/>
            <person name="Elias M."/>
            <person name="Eveleigh R.J."/>
            <person name="Herman E.K."/>
            <person name="Klute M.J."/>
            <person name="Nakayama T."/>
            <person name="Obornik M."/>
            <person name="Reyes-Prieto A."/>
            <person name="Armbrust E.V."/>
            <person name="Aves S.J."/>
            <person name="Beiko R.G."/>
            <person name="Coutinho P."/>
            <person name="Dacks J.B."/>
            <person name="Durnford D.G."/>
            <person name="Fast N.M."/>
            <person name="Green B.R."/>
            <person name="Grisdale C."/>
            <person name="Hempe F."/>
            <person name="Henrissat B."/>
            <person name="Hoppner M.P."/>
            <person name="Ishida K.-I."/>
            <person name="Kim E."/>
            <person name="Koreny L."/>
            <person name="Kroth P.G."/>
            <person name="Liu Y."/>
            <person name="Malik S.-B."/>
            <person name="Maier U.G."/>
            <person name="McRose D."/>
            <person name="Mock T."/>
            <person name="Neilson J.A."/>
            <person name="Onodera N.T."/>
            <person name="Poole A.M."/>
            <person name="Pritham E.J."/>
            <person name="Richards T.A."/>
            <person name="Rocap G."/>
            <person name="Roy S.W."/>
            <person name="Sarai C."/>
            <person name="Schaack S."/>
            <person name="Shirato S."/>
            <person name="Slamovits C.H."/>
            <person name="Spencer D.F."/>
            <person name="Suzuki S."/>
            <person name="Worden A.Z."/>
            <person name="Zauner S."/>
            <person name="Barry K."/>
            <person name="Bell C."/>
            <person name="Bharti A.K."/>
            <person name="Crow J.A."/>
            <person name="Grimwood J."/>
            <person name="Kramer R."/>
            <person name="Lindquist E."/>
            <person name="Lucas S."/>
            <person name="Salamov A."/>
            <person name="McFadden G.I."/>
            <person name="Lane C.E."/>
            <person name="Keeling P.J."/>
            <person name="Gray M.W."/>
            <person name="Grigoriev I.V."/>
            <person name="Archibald J.M."/>
        </authorList>
    </citation>
    <scope>NUCLEOTIDE SEQUENCE</scope>
    <source>
        <strain evidence="5">CCMP2712</strain>
    </source>
</reference>
<dbReference type="HOGENOM" id="CLU_687841_0_0_1"/>
<keyword evidence="2" id="KW-0472">Membrane</keyword>
<accession>L1K0V1</accession>
<keyword evidence="2" id="KW-1133">Transmembrane helix</keyword>
<dbReference type="EnsemblProtists" id="EKX54080">
    <property type="protein sequence ID" value="EKX54080"/>
    <property type="gene ID" value="GUITHDRAFT_100328"/>
</dbReference>
<feature type="compositionally biased region" description="Polar residues" evidence="1">
    <location>
        <begin position="164"/>
        <end position="176"/>
    </location>
</feature>